<dbReference type="EMBL" id="LKAJ01000003">
    <property type="protein sequence ID" value="KRG21839.1"/>
    <property type="molecule type" value="Genomic_DNA"/>
</dbReference>
<reference evidence="3" key="2">
    <citation type="journal article" date="2016" name="Genome Announc.">
        <title>Draft Genome Sequences of Two Novel Amoeba-Resistant Intranuclear Bacteria, 'Candidatus Berkiella cookevillensis' and 'Candidatus Berkiella aquae'.</title>
        <authorList>
            <person name="Mehari Y.T."/>
            <person name="Arivett B.A."/>
            <person name="Farone A.L."/>
            <person name="Gunderson J.H."/>
            <person name="Farone M.B."/>
        </authorList>
    </citation>
    <scope>NUCLEOTIDE SEQUENCE</scope>
    <source>
        <strain evidence="3">HT99</strain>
    </source>
</reference>
<reference evidence="2" key="1">
    <citation type="submission" date="2015-09" db="EMBL/GenBank/DDBJ databases">
        <title>Draft Genome Sequences of Two Novel Amoeba-resistant Intranuclear Bacteria, Candidatus Berkiella cookevillensis and Candidatus Berkiella aquae.</title>
        <authorList>
            <person name="Mehari Y.T."/>
            <person name="Arivett B.A."/>
            <person name="Farone A.L."/>
            <person name="Gunderson J.H."/>
            <person name="Farone M.B."/>
        </authorList>
    </citation>
    <scope>NUCLEOTIDE SEQUENCE [LARGE SCALE GENOMIC DNA]</scope>
    <source>
        <strain evidence="2">HT99</strain>
    </source>
</reference>
<evidence type="ECO:0000313" key="4">
    <source>
        <dbReference type="Proteomes" id="UP000051497"/>
    </source>
</evidence>
<dbReference type="RefSeq" id="WP_075065663.1">
    <property type="nucleotide sequence ID" value="NZ_LKAJ02000001.1"/>
</dbReference>
<evidence type="ECO:0000256" key="1">
    <source>
        <dbReference type="SAM" id="MobiDB-lite"/>
    </source>
</evidence>
<feature type="region of interest" description="Disordered" evidence="1">
    <location>
        <begin position="178"/>
        <end position="213"/>
    </location>
</feature>
<accession>A0A0Q9YM78</accession>
<organism evidence="2">
    <name type="scientific">Candidatus Berkiella aquae</name>
    <dbReference type="NCBI Taxonomy" id="295108"/>
    <lineage>
        <taxon>Bacteria</taxon>
        <taxon>Pseudomonadati</taxon>
        <taxon>Pseudomonadota</taxon>
        <taxon>Gammaproteobacteria</taxon>
        <taxon>Candidatus Berkiellales</taxon>
        <taxon>Candidatus Berkiellaceae</taxon>
        <taxon>Candidatus Berkiella</taxon>
    </lineage>
</organism>
<evidence type="ECO:0000313" key="3">
    <source>
        <dbReference type="EMBL" id="MCS5710470.1"/>
    </source>
</evidence>
<comment type="caution">
    <text evidence="2">The sequence shown here is derived from an EMBL/GenBank/DDBJ whole genome shotgun (WGS) entry which is preliminary data.</text>
</comment>
<dbReference type="AlphaFoldDB" id="A0A0Q9YM78"/>
<gene>
    <name evidence="3" type="ORF">HT99x_003435</name>
    <name evidence="2" type="ORF">HT99x_01032</name>
</gene>
<dbReference type="EMBL" id="LKAJ02000001">
    <property type="protein sequence ID" value="MCS5710470.1"/>
    <property type="molecule type" value="Genomic_DNA"/>
</dbReference>
<name>A0A0Q9YM78_9GAMM</name>
<protein>
    <submittedName>
        <fullName evidence="2">Uncharacterized protein</fullName>
    </submittedName>
</protein>
<dbReference type="Proteomes" id="UP000051497">
    <property type="component" value="Unassembled WGS sequence"/>
</dbReference>
<feature type="compositionally biased region" description="Basic and acidic residues" evidence="1">
    <location>
        <begin position="183"/>
        <end position="213"/>
    </location>
</feature>
<keyword evidence="4" id="KW-1185">Reference proteome</keyword>
<reference evidence="3" key="3">
    <citation type="submission" date="2021-06" db="EMBL/GenBank/DDBJ databases">
        <title>Genomic Description and Analysis of Intracellular Bacteria, Candidatus Berkiella cookevillensis and Candidatus Berkiella aquae.</title>
        <authorList>
            <person name="Kidane D.T."/>
            <person name="Mehari Y.T."/>
            <person name="Rice F.C."/>
            <person name="Arivett B.A."/>
            <person name="Farone A.L."/>
            <person name="Berk S.G."/>
            <person name="Farone M.B."/>
        </authorList>
    </citation>
    <scope>NUCLEOTIDE SEQUENCE</scope>
    <source>
        <strain evidence="3">HT99</strain>
    </source>
</reference>
<proteinExistence type="predicted"/>
<evidence type="ECO:0000313" key="2">
    <source>
        <dbReference type="EMBL" id="KRG21839.1"/>
    </source>
</evidence>
<sequence>MPVSAEKDELNRSVEFADKGVKNGAESWQIEDFLKQNQDKMNLSNVITIPKKEVKASYGGEKEVIQFDLLILKDGTTIQANVTTTKEPDGSNSSGFSVDMSKITDPDEAKEVLSKLLDVTLETKLRFHPAGQELRLYATGNPKWDAITREVEQEKCAEFAAKFQEKGIKLYINNKLMIGEPDNDMKNSSQEEPRRAKPWDVPRGAPDARPKRE</sequence>
<dbReference type="STRING" id="295108.HT99x_01032"/>